<sequence>MDSYIFQPPKSGYMPLAVNLWADHFCMTELNIIMRQRENKEFAELLNRLREGNHTSDDIELLKTQCIEESSKNYPHDTPHVFFSNKKVNEYNATIFQKIKSVKTTAKAKSKDVSQLSTILEIAEGLTYEITLNLDCEDGLINGAACIVQKIKLTEIQYASGIIWVKFPSETTGNFLRQNKKHLYSEEIHSSWTPIEPATRQFAAGYKGESQIQRMQFPLRPAAAKTIHRPQGDTLNKLVVDLASHCKIDHIHYVALSRVTTIQGLKILHLQKNKISINSAVKKEMECLRKIPPATSLTF</sequence>
<dbReference type="AlphaFoldDB" id="A0A6J8ECV8"/>
<proteinExistence type="predicted"/>
<dbReference type="OrthoDB" id="6098332at2759"/>
<dbReference type="PANTHER" id="PTHR47642">
    <property type="entry name" value="ATP-DEPENDENT DNA HELICASE"/>
    <property type="match status" value="1"/>
</dbReference>
<evidence type="ECO:0008006" key="3">
    <source>
        <dbReference type="Google" id="ProtNLM"/>
    </source>
</evidence>
<dbReference type="EMBL" id="CACVKT020008919">
    <property type="protein sequence ID" value="CAC5418474.1"/>
    <property type="molecule type" value="Genomic_DNA"/>
</dbReference>
<protein>
    <recommendedName>
        <fullName evidence="3">DNA helicase</fullName>
    </recommendedName>
</protein>
<dbReference type="SUPFAM" id="SSF52540">
    <property type="entry name" value="P-loop containing nucleoside triphosphate hydrolases"/>
    <property type="match status" value="1"/>
</dbReference>
<dbReference type="PANTHER" id="PTHR47642:SF8">
    <property type="entry name" value="ATP-DEPENDENT DNA HELICASE"/>
    <property type="match status" value="1"/>
</dbReference>
<dbReference type="InterPro" id="IPR051055">
    <property type="entry name" value="PIF1_helicase"/>
</dbReference>
<evidence type="ECO:0000313" key="2">
    <source>
        <dbReference type="Proteomes" id="UP000507470"/>
    </source>
</evidence>
<dbReference type="InterPro" id="IPR027417">
    <property type="entry name" value="P-loop_NTPase"/>
</dbReference>
<dbReference type="Proteomes" id="UP000507470">
    <property type="component" value="Unassembled WGS sequence"/>
</dbReference>
<name>A0A6J8ECV8_MYTCO</name>
<gene>
    <name evidence="1" type="ORF">MCOR_50908</name>
</gene>
<accession>A0A6J8ECV8</accession>
<reference evidence="1 2" key="1">
    <citation type="submission" date="2020-06" db="EMBL/GenBank/DDBJ databases">
        <authorList>
            <person name="Li R."/>
            <person name="Bekaert M."/>
        </authorList>
    </citation>
    <scope>NUCLEOTIDE SEQUENCE [LARGE SCALE GENOMIC DNA]</scope>
    <source>
        <strain evidence="2">wild</strain>
    </source>
</reference>
<organism evidence="1 2">
    <name type="scientific">Mytilus coruscus</name>
    <name type="common">Sea mussel</name>
    <dbReference type="NCBI Taxonomy" id="42192"/>
    <lineage>
        <taxon>Eukaryota</taxon>
        <taxon>Metazoa</taxon>
        <taxon>Spiralia</taxon>
        <taxon>Lophotrochozoa</taxon>
        <taxon>Mollusca</taxon>
        <taxon>Bivalvia</taxon>
        <taxon>Autobranchia</taxon>
        <taxon>Pteriomorphia</taxon>
        <taxon>Mytilida</taxon>
        <taxon>Mytiloidea</taxon>
        <taxon>Mytilidae</taxon>
        <taxon>Mytilinae</taxon>
        <taxon>Mytilus</taxon>
    </lineage>
</organism>
<keyword evidence="2" id="KW-1185">Reference proteome</keyword>
<evidence type="ECO:0000313" key="1">
    <source>
        <dbReference type="EMBL" id="CAC5418474.1"/>
    </source>
</evidence>